<organism evidence="1">
    <name type="scientific">mine drainage metagenome</name>
    <dbReference type="NCBI Taxonomy" id="410659"/>
    <lineage>
        <taxon>unclassified sequences</taxon>
        <taxon>metagenomes</taxon>
        <taxon>ecological metagenomes</taxon>
    </lineage>
</organism>
<reference evidence="1" key="1">
    <citation type="submission" date="2016-10" db="EMBL/GenBank/DDBJ databases">
        <title>Sequence of Gallionella enrichment culture.</title>
        <authorList>
            <person name="Poehlein A."/>
            <person name="Muehling M."/>
            <person name="Daniel R."/>
        </authorList>
    </citation>
    <scope>NUCLEOTIDE SEQUENCE</scope>
</reference>
<sequence length="123" mass="12445">MDIYVLWAVYGALKSGQAQQAQAADVTACLQTLLKAGSVAAINNGTMGGDPCFGFTKAFGACVVRQDQKYLYACQEGQQVDFSTGGFAAGAAPKAAAGGALAGLAQMAENVAGTCAEQVTAQR</sequence>
<dbReference type="EMBL" id="MLJW01000024">
    <property type="protein sequence ID" value="OIR09957.1"/>
    <property type="molecule type" value="Genomic_DNA"/>
</dbReference>
<protein>
    <submittedName>
        <fullName evidence="1">Uncharacterized protein</fullName>
    </submittedName>
</protein>
<name>A0A1J5T130_9ZZZZ</name>
<gene>
    <name evidence="1" type="ORF">GALL_78790</name>
</gene>
<accession>A0A1J5T130</accession>
<proteinExistence type="predicted"/>
<dbReference type="AlphaFoldDB" id="A0A1J5T130"/>
<comment type="caution">
    <text evidence="1">The sequence shown here is derived from an EMBL/GenBank/DDBJ whole genome shotgun (WGS) entry which is preliminary data.</text>
</comment>
<evidence type="ECO:0000313" key="1">
    <source>
        <dbReference type="EMBL" id="OIR09957.1"/>
    </source>
</evidence>